<dbReference type="Pfam" id="PF04380">
    <property type="entry name" value="BMFP"/>
    <property type="match status" value="1"/>
</dbReference>
<name>A0A420ELD4_9ALTE</name>
<dbReference type="InterPro" id="IPR007475">
    <property type="entry name" value="UbiK"/>
</dbReference>
<dbReference type="PANTHER" id="PTHR38040">
    <property type="entry name" value="UBIQUINONE BIOSYNTHESIS ACCESSORY FACTOR UBIK"/>
    <property type="match status" value="1"/>
</dbReference>
<keyword evidence="1" id="KW-0175">Coiled coil</keyword>
<comment type="similarity">
    <text evidence="1">Belongs to the UbiK family.</text>
</comment>
<dbReference type="RefSeq" id="WP_120353335.1">
    <property type="nucleotide sequence ID" value="NZ_RAQO01000002.1"/>
</dbReference>
<comment type="caution">
    <text evidence="2">The sequence shown here is derived from an EMBL/GenBank/DDBJ whole genome shotgun (WGS) entry which is preliminary data.</text>
</comment>
<keyword evidence="3" id="KW-1185">Reference proteome</keyword>
<sequence>MINPSKIEEIAKQINGLVPPGLKAVGDEFESKVKQVLQAQLNRMDVVNREDFDVQTQVLQRTREKLQALEEKVAALEEKSK</sequence>
<dbReference type="GO" id="GO:0005829">
    <property type="term" value="C:cytosol"/>
    <property type="evidence" value="ECO:0007669"/>
    <property type="project" value="TreeGrafter"/>
</dbReference>
<gene>
    <name evidence="1" type="primary">ubiK</name>
    <name evidence="2" type="ORF">DBZ36_02465</name>
</gene>
<proteinExistence type="inferred from homology"/>
<dbReference type="EMBL" id="RAQO01000002">
    <property type="protein sequence ID" value="RKF21532.1"/>
    <property type="molecule type" value="Genomic_DNA"/>
</dbReference>
<dbReference type="NCBIfam" id="NF047835">
    <property type="entry name" value="UbiqAccUbiK"/>
    <property type="match status" value="1"/>
</dbReference>
<dbReference type="PANTHER" id="PTHR38040:SF1">
    <property type="entry name" value="UBIQUINONE BIOSYNTHESIS ACCESSORY FACTOR UBIK"/>
    <property type="match status" value="1"/>
</dbReference>
<organism evidence="2 3">
    <name type="scientific">Alginatibacterium sediminis</name>
    <dbReference type="NCBI Taxonomy" id="2164068"/>
    <lineage>
        <taxon>Bacteria</taxon>
        <taxon>Pseudomonadati</taxon>
        <taxon>Pseudomonadota</taxon>
        <taxon>Gammaproteobacteria</taxon>
        <taxon>Alteromonadales</taxon>
        <taxon>Alteromonadaceae</taxon>
        <taxon>Alginatibacterium</taxon>
    </lineage>
</organism>
<evidence type="ECO:0000313" key="2">
    <source>
        <dbReference type="EMBL" id="RKF21532.1"/>
    </source>
</evidence>
<dbReference type="Proteomes" id="UP000286482">
    <property type="component" value="Unassembled WGS sequence"/>
</dbReference>
<dbReference type="GO" id="GO:0006744">
    <property type="term" value="P:ubiquinone biosynthetic process"/>
    <property type="evidence" value="ECO:0007669"/>
    <property type="project" value="UniProtKB-UniRule"/>
</dbReference>
<feature type="coiled-coil region" evidence="1">
    <location>
        <begin position="52"/>
        <end position="79"/>
    </location>
</feature>
<dbReference type="OrthoDB" id="5297354at2"/>
<comment type="subcellular location">
    <subcellularLocation>
        <location evidence="1">Cytoplasm</location>
    </subcellularLocation>
</comment>
<dbReference type="UniPathway" id="UPA00232"/>
<reference evidence="2 3" key="1">
    <citation type="submission" date="2018-09" db="EMBL/GenBank/DDBJ databases">
        <authorList>
            <person name="Wang Z."/>
        </authorList>
    </citation>
    <scope>NUCLEOTIDE SEQUENCE [LARGE SCALE GENOMIC DNA]</scope>
    <source>
        <strain evidence="2 3">ALS 81</strain>
    </source>
</reference>
<evidence type="ECO:0000313" key="3">
    <source>
        <dbReference type="Proteomes" id="UP000286482"/>
    </source>
</evidence>
<protein>
    <recommendedName>
        <fullName evidence="1">Ubiquinone biosynthesis accessory factor UbiK</fullName>
    </recommendedName>
</protein>
<keyword evidence="1" id="KW-0831">Ubiquinone biosynthesis</keyword>
<keyword evidence="1" id="KW-0963">Cytoplasm</keyword>
<comment type="pathway">
    <text evidence="1">Cofactor biosynthesis; ubiquinone biosynthesis.</text>
</comment>
<dbReference type="HAMAP" id="MF_02216">
    <property type="entry name" value="UbiK"/>
    <property type="match status" value="1"/>
</dbReference>
<accession>A0A420ELD4</accession>
<evidence type="ECO:0000256" key="1">
    <source>
        <dbReference type="HAMAP-Rule" id="MF_02216"/>
    </source>
</evidence>
<dbReference type="AlphaFoldDB" id="A0A420ELD4"/>
<comment type="function">
    <text evidence="1">Required for efficient ubiquinone (coenzyme Q) biosynthesis. UbiK is probably an accessory factor of Ubi enzymes and facilitates ubiquinone biosynthesis by acting as an assembly factor, a targeting factor, or both.</text>
</comment>